<reference evidence="1" key="1">
    <citation type="journal article" date="2012" name="J. Bacteriol.">
        <title>Genome sequences of type strains of seven species of the marine bacterium Pseudoalteromonas.</title>
        <authorList>
            <person name="Xie B.B."/>
            <person name="Shu Y.L."/>
            <person name="Qin Q.L."/>
            <person name="Rong J.C."/>
            <person name="Zhang X.Y."/>
            <person name="Chen X.L."/>
            <person name="Shi M."/>
            <person name="He H.L."/>
            <person name="Zhou B.C."/>
            <person name="Zhang Y.Z."/>
        </authorList>
    </citation>
    <scope>NUCLEOTIDE SEQUENCE</scope>
    <source>
        <strain evidence="1">DSM 8771</strain>
    </source>
</reference>
<sequence>MFLIVFFLILFSFLLFLYYLIRYENFHTQVHKVPIKMT</sequence>
<gene>
    <name evidence="1" type="ORF">PCIT_a3384</name>
</gene>
<evidence type="ECO:0000313" key="2">
    <source>
        <dbReference type="Proteomes" id="UP000016487"/>
    </source>
</evidence>
<dbReference type="AlphaFoldDB" id="A0AAD4AH38"/>
<accession>A0AAD4AH38</accession>
<organism evidence="1 2">
    <name type="scientific">Pseudoalteromonas citrea</name>
    <dbReference type="NCBI Taxonomy" id="43655"/>
    <lineage>
        <taxon>Bacteria</taxon>
        <taxon>Pseudomonadati</taxon>
        <taxon>Pseudomonadota</taxon>
        <taxon>Gammaproteobacteria</taxon>
        <taxon>Alteromonadales</taxon>
        <taxon>Pseudoalteromonadaceae</taxon>
        <taxon>Pseudoalteromonas</taxon>
    </lineage>
</organism>
<dbReference type="Proteomes" id="UP000016487">
    <property type="component" value="Unassembled WGS sequence"/>
</dbReference>
<comment type="caution">
    <text evidence="1">The sequence shown here is derived from an EMBL/GenBank/DDBJ whole genome shotgun (WGS) entry which is preliminary data.</text>
</comment>
<name>A0AAD4AH38_9GAMM</name>
<proteinExistence type="predicted"/>
<dbReference type="EMBL" id="AHBZ03000022">
    <property type="protein sequence ID" value="KAF7768867.1"/>
    <property type="molecule type" value="Genomic_DNA"/>
</dbReference>
<protein>
    <submittedName>
        <fullName evidence="1">Uncharacterized protein</fullName>
    </submittedName>
</protein>
<evidence type="ECO:0000313" key="1">
    <source>
        <dbReference type="EMBL" id="KAF7768867.1"/>
    </source>
</evidence>
<reference evidence="1" key="2">
    <citation type="submission" date="2015-03" db="EMBL/GenBank/DDBJ databases">
        <title>Genome sequence of Pseudoalteromonas citrea.</title>
        <authorList>
            <person name="Xie B.-B."/>
            <person name="Rong J.-C."/>
            <person name="Qin Q.-L."/>
            <person name="Zhang Y.-Z."/>
        </authorList>
    </citation>
    <scope>NUCLEOTIDE SEQUENCE</scope>
    <source>
        <strain evidence="1">DSM 8771</strain>
    </source>
</reference>